<dbReference type="EMBL" id="CP059572">
    <property type="protein sequence ID" value="QXJ24494.1"/>
    <property type="molecule type" value="Genomic_DNA"/>
</dbReference>
<proteinExistence type="predicted"/>
<dbReference type="SUPFAM" id="SSF53448">
    <property type="entry name" value="Nucleotide-diphospho-sugar transferases"/>
    <property type="match status" value="1"/>
</dbReference>
<dbReference type="InterPro" id="IPR001173">
    <property type="entry name" value="Glyco_trans_2-like"/>
</dbReference>
<sequence>MSPETTGPRIAVVITTTGRPRLLDRLLLSLAGQTLPPHEVVVVDQGTGPGAAAVVERRSDRLAIRRVASPGGASAGRNAGLTALGLLPEPSARPARTALAAARPRGPRADGPAPAAVLSPPAGIVAFPDDDTWYPPDALARAARALAGGPDVVSGRLLASDGDRAQWRYADEPCPIDARTVWSHARTETCFFRADLLRTTGGFDEDLGVGCGTPWQSGAETDLLLRALKTGRTLTYDPGIRVYEHNPDEPDTSDPVHRARARHAARGAGRVYRRHYGVLTCTRVVARPIGDALLSAARGRVPDARRHLHKAVGRFEGMTGLLLKAPASPRREEPM</sequence>
<feature type="domain" description="Glycosyltransferase 2-like" evidence="1">
    <location>
        <begin position="12"/>
        <end position="82"/>
    </location>
</feature>
<evidence type="ECO:0000259" key="1">
    <source>
        <dbReference type="Pfam" id="PF00535"/>
    </source>
</evidence>
<dbReference type="InterPro" id="IPR050834">
    <property type="entry name" value="Glycosyltransf_2"/>
</dbReference>
<dbReference type="Proteomes" id="UP001049518">
    <property type="component" value="Chromosome"/>
</dbReference>
<dbReference type="RefSeq" id="WP_231330310.1">
    <property type="nucleotide sequence ID" value="NZ_CP059572.1"/>
</dbReference>
<dbReference type="Pfam" id="PF00535">
    <property type="entry name" value="Glycos_transf_2"/>
    <property type="match status" value="1"/>
</dbReference>
<accession>A0ABX8R099</accession>
<dbReference type="CDD" id="cd00761">
    <property type="entry name" value="Glyco_tranf_GTA_type"/>
    <property type="match status" value="1"/>
</dbReference>
<dbReference type="Gene3D" id="3.90.550.10">
    <property type="entry name" value="Spore Coat Polysaccharide Biosynthesis Protein SpsA, Chain A"/>
    <property type="match status" value="1"/>
</dbReference>
<gene>
    <name evidence="2" type="ORF">AGRA3207_005829</name>
</gene>
<name>A0ABX8R099_9ACTN</name>
<reference evidence="2" key="1">
    <citation type="submission" date="2020-07" db="EMBL/GenBank/DDBJ databases">
        <authorList>
            <person name="Tarantini F.S."/>
            <person name="Hong K.W."/>
            <person name="Chan K.G."/>
        </authorList>
    </citation>
    <scope>NUCLEOTIDE SEQUENCE</scope>
    <source>
        <strain evidence="2">32-07</strain>
    </source>
</reference>
<evidence type="ECO:0000313" key="3">
    <source>
        <dbReference type="Proteomes" id="UP001049518"/>
    </source>
</evidence>
<dbReference type="PANTHER" id="PTHR43685:SF2">
    <property type="entry name" value="GLYCOSYLTRANSFERASE 2-LIKE DOMAIN-CONTAINING PROTEIN"/>
    <property type="match status" value="1"/>
</dbReference>
<protein>
    <submittedName>
        <fullName evidence="2">Glycosyltransferase family 2 protein</fullName>
    </submittedName>
</protein>
<dbReference type="InterPro" id="IPR029044">
    <property type="entry name" value="Nucleotide-diphossugar_trans"/>
</dbReference>
<organism evidence="2 3">
    <name type="scientific">Actinomadura graeca</name>
    <dbReference type="NCBI Taxonomy" id="2750812"/>
    <lineage>
        <taxon>Bacteria</taxon>
        <taxon>Bacillati</taxon>
        <taxon>Actinomycetota</taxon>
        <taxon>Actinomycetes</taxon>
        <taxon>Streptosporangiales</taxon>
        <taxon>Thermomonosporaceae</taxon>
        <taxon>Actinomadura</taxon>
    </lineage>
</organism>
<dbReference type="PANTHER" id="PTHR43685">
    <property type="entry name" value="GLYCOSYLTRANSFERASE"/>
    <property type="match status" value="1"/>
</dbReference>
<keyword evidence="3" id="KW-1185">Reference proteome</keyword>
<evidence type="ECO:0000313" key="2">
    <source>
        <dbReference type="EMBL" id="QXJ24494.1"/>
    </source>
</evidence>